<dbReference type="AlphaFoldDB" id="A0AAV8SRX1"/>
<evidence type="ECO:0000256" key="9">
    <source>
        <dbReference type="ARBA" id="ARBA00023085"/>
    </source>
</evidence>
<evidence type="ECO:0000256" key="10">
    <source>
        <dbReference type="ARBA" id="ARBA00023316"/>
    </source>
</evidence>
<dbReference type="Proteomes" id="UP001159364">
    <property type="component" value="Linkage Group LG09"/>
</dbReference>
<evidence type="ECO:0000256" key="5">
    <source>
        <dbReference type="ARBA" id="ARBA00013229"/>
    </source>
</evidence>
<gene>
    <name evidence="12" type="ORF">K2173_015533</name>
</gene>
<reference evidence="12 13" key="1">
    <citation type="submission" date="2021-09" db="EMBL/GenBank/DDBJ databases">
        <title>Genomic insights and catalytic innovation underlie evolution of tropane alkaloids biosynthesis.</title>
        <authorList>
            <person name="Wang Y.-J."/>
            <person name="Tian T."/>
            <person name="Huang J.-P."/>
            <person name="Huang S.-X."/>
        </authorList>
    </citation>
    <scope>NUCLEOTIDE SEQUENCE [LARGE SCALE GENOMIC DNA]</scope>
    <source>
        <strain evidence="12">KIB-2018</strain>
        <tissue evidence="12">Leaf</tissue>
    </source>
</reference>
<evidence type="ECO:0000313" key="13">
    <source>
        <dbReference type="Proteomes" id="UP001159364"/>
    </source>
</evidence>
<evidence type="ECO:0000256" key="2">
    <source>
        <dbReference type="ARBA" id="ARBA00005184"/>
    </source>
</evidence>
<organism evidence="12 13">
    <name type="scientific">Erythroxylum novogranatense</name>
    <dbReference type="NCBI Taxonomy" id="1862640"/>
    <lineage>
        <taxon>Eukaryota</taxon>
        <taxon>Viridiplantae</taxon>
        <taxon>Streptophyta</taxon>
        <taxon>Embryophyta</taxon>
        <taxon>Tracheophyta</taxon>
        <taxon>Spermatophyta</taxon>
        <taxon>Magnoliopsida</taxon>
        <taxon>eudicotyledons</taxon>
        <taxon>Gunneridae</taxon>
        <taxon>Pentapetalae</taxon>
        <taxon>rosids</taxon>
        <taxon>fabids</taxon>
        <taxon>Malpighiales</taxon>
        <taxon>Erythroxylaceae</taxon>
        <taxon>Erythroxylum</taxon>
    </lineage>
</organism>
<keyword evidence="9" id="KW-0063">Aspartyl esterase</keyword>
<evidence type="ECO:0000313" key="12">
    <source>
        <dbReference type="EMBL" id="KAJ8755021.1"/>
    </source>
</evidence>
<evidence type="ECO:0000256" key="6">
    <source>
        <dbReference type="ARBA" id="ARBA00022512"/>
    </source>
</evidence>
<evidence type="ECO:0000256" key="1">
    <source>
        <dbReference type="ARBA" id="ARBA00004191"/>
    </source>
</evidence>
<dbReference type="InterPro" id="IPR012334">
    <property type="entry name" value="Pectin_lyas_fold"/>
</dbReference>
<keyword evidence="8" id="KW-0378">Hydrolase</keyword>
<dbReference type="GO" id="GO:0042545">
    <property type="term" value="P:cell wall modification"/>
    <property type="evidence" value="ECO:0007669"/>
    <property type="project" value="InterPro"/>
</dbReference>
<keyword evidence="7" id="KW-0964">Secreted</keyword>
<dbReference type="EMBL" id="JAIWQS010000009">
    <property type="protein sequence ID" value="KAJ8755021.1"/>
    <property type="molecule type" value="Genomic_DNA"/>
</dbReference>
<dbReference type="GO" id="GO:0004857">
    <property type="term" value="F:enzyme inhibitor activity"/>
    <property type="evidence" value="ECO:0007669"/>
    <property type="project" value="InterPro"/>
</dbReference>
<dbReference type="Pfam" id="PF04043">
    <property type="entry name" value="PMEI"/>
    <property type="match status" value="1"/>
</dbReference>
<dbReference type="FunFam" id="2.160.20.10:FF:000029">
    <property type="entry name" value="Pectinesterase 4"/>
    <property type="match status" value="1"/>
</dbReference>
<accession>A0AAV8SRX1</accession>
<dbReference type="FunFam" id="1.20.140.40:FF:000001">
    <property type="entry name" value="Pectinesterase"/>
    <property type="match status" value="1"/>
</dbReference>
<dbReference type="SUPFAM" id="SSF51126">
    <property type="entry name" value="Pectin lyase-like"/>
    <property type="match status" value="1"/>
</dbReference>
<evidence type="ECO:0000256" key="8">
    <source>
        <dbReference type="ARBA" id="ARBA00022801"/>
    </source>
</evidence>
<dbReference type="InterPro" id="IPR035513">
    <property type="entry name" value="Invertase/methylesterase_inhib"/>
</dbReference>
<comment type="pathway">
    <text evidence="2">Glycan metabolism; pectin degradation; 2-dehydro-3-deoxy-D-gluconate from pectin: step 1/5.</text>
</comment>
<dbReference type="SMART" id="SM00856">
    <property type="entry name" value="PMEI"/>
    <property type="match status" value="1"/>
</dbReference>
<dbReference type="Gene3D" id="1.20.140.40">
    <property type="entry name" value="Invertase/pectin methylesterase inhibitor family protein"/>
    <property type="match status" value="1"/>
</dbReference>
<dbReference type="PANTHER" id="PTHR31707">
    <property type="entry name" value="PECTINESTERASE"/>
    <property type="match status" value="1"/>
</dbReference>
<keyword evidence="13" id="KW-1185">Reference proteome</keyword>
<sequence length="550" mass="60510">MNKVIVSGVSLILVVGVVIGVVATVNRGGSDDKNSSPQMKSVSQMCQPTDYKEVCTQTLSKVNSTDPKEFIRTGILAIQDSLKKSLNLSEDLVVKVTDDPHSKVALEDCKELLNKAVQSLNSTFTKISDSDMKSLAEHSEDFRIWLSYVISYQELCIDGFQNEKLKGEVQKSTDFGSQLTDNVLNILGRISDVFKSFGLQFNIPSTNGRLLQENGYPTWVSAADRKLLAARDNGRLPPNAVVALDGSGQFKSVAAALNACPKNAKGRCVIYVKAGIYTETVTVEVPNVYMYGDGPRKTIFTGKKSFKDGVNTWKTATFIVEADGFIARSMGFQNTAGPDGHQAVAVRVNSDMSVFYNCRLDGYQDTLCYQAGRQFYRNCVISGTVDFLFGYGAVIIQNSLIIVRMPNPSQANTVTADGRKENGQPTGLVIHNCRIVPEQKLVAARLQIPTYLGRPWKQYSRTVVMESQLGDLIRPEGWLEWPGQPYENTLYYAEYGNSGPGAVTNRRVKWKGVHLLGRNEALAFTPGAFFKPTTDWINNAGVAVLLGLKR</sequence>
<protein>
    <recommendedName>
        <fullName evidence="5">pectinesterase</fullName>
        <ecNumber evidence="5">3.1.1.11</ecNumber>
    </recommendedName>
</protein>
<name>A0AAV8SRX1_9ROSI</name>
<dbReference type="SUPFAM" id="SSF101148">
    <property type="entry name" value="Plant invertase/pectin methylesterase inhibitor"/>
    <property type="match status" value="1"/>
</dbReference>
<dbReference type="InterPro" id="IPR011050">
    <property type="entry name" value="Pectin_lyase_fold/virulence"/>
</dbReference>
<dbReference type="Gene3D" id="2.160.20.10">
    <property type="entry name" value="Single-stranded right-handed beta-helix, Pectin lyase-like"/>
    <property type="match status" value="1"/>
</dbReference>
<dbReference type="InterPro" id="IPR006501">
    <property type="entry name" value="Pectinesterase_inhib_dom"/>
</dbReference>
<evidence type="ECO:0000256" key="7">
    <source>
        <dbReference type="ARBA" id="ARBA00022525"/>
    </source>
</evidence>
<evidence type="ECO:0000256" key="4">
    <source>
        <dbReference type="ARBA" id="ARBA00007786"/>
    </source>
</evidence>
<dbReference type="Pfam" id="PF01095">
    <property type="entry name" value="Pectinesterase"/>
    <property type="match status" value="1"/>
</dbReference>
<evidence type="ECO:0000256" key="3">
    <source>
        <dbReference type="ARBA" id="ARBA00006027"/>
    </source>
</evidence>
<feature type="domain" description="Pectinesterase inhibitor" evidence="11">
    <location>
        <begin position="37"/>
        <end position="186"/>
    </location>
</feature>
<dbReference type="InterPro" id="IPR000070">
    <property type="entry name" value="Pectinesterase_cat"/>
</dbReference>
<keyword evidence="6" id="KW-0134">Cell wall</keyword>
<comment type="caution">
    <text evidence="12">The sequence shown here is derived from an EMBL/GenBank/DDBJ whole genome shotgun (WGS) entry which is preliminary data.</text>
</comment>
<comment type="similarity">
    <text evidence="4">In the C-terminal section; belongs to the pectinesterase family.</text>
</comment>
<dbReference type="NCBIfam" id="TIGR01614">
    <property type="entry name" value="PME_inhib"/>
    <property type="match status" value="1"/>
</dbReference>
<comment type="similarity">
    <text evidence="3">In the N-terminal section; belongs to the PMEI family.</text>
</comment>
<comment type="subcellular location">
    <subcellularLocation>
        <location evidence="1">Secreted</location>
        <location evidence="1">Cell wall</location>
    </subcellularLocation>
</comment>
<dbReference type="CDD" id="cd15798">
    <property type="entry name" value="PMEI-like_3"/>
    <property type="match status" value="1"/>
</dbReference>
<proteinExistence type="inferred from homology"/>
<dbReference type="GO" id="GO:0030599">
    <property type="term" value="F:pectinesterase activity"/>
    <property type="evidence" value="ECO:0007669"/>
    <property type="project" value="UniProtKB-EC"/>
</dbReference>
<evidence type="ECO:0000259" key="11">
    <source>
        <dbReference type="SMART" id="SM00856"/>
    </source>
</evidence>
<keyword evidence="10" id="KW-0961">Cell wall biogenesis/degradation</keyword>
<dbReference type="EC" id="3.1.1.11" evidence="5"/>